<proteinExistence type="predicted"/>
<organism evidence="1 2">
    <name type="scientific">Bordetella petrii (strain ATCC BAA-461 / DSM 12804 / CCUG 43448 / CIP 107267 / Se-1111R)</name>
    <dbReference type="NCBI Taxonomy" id="340100"/>
    <lineage>
        <taxon>Bacteria</taxon>
        <taxon>Pseudomonadati</taxon>
        <taxon>Pseudomonadota</taxon>
        <taxon>Betaproteobacteria</taxon>
        <taxon>Burkholderiales</taxon>
        <taxon>Alcaligenaceae</taxon>
        <taxon>Bordetella</taxon>
    </lineage>
</organism>
<dbReference type="Proteomes" id="UP000001225">
    <property type="component" value="Chromosome"/>
</dbReference>
<gene>
    <name evidence="1" type="ordered locus">Bpet3604</name>
</gene>
<sequence>MSLAMDTSESLQAAAQHVAQARRVVVQGEQGLQLLRQSRAAFIHSLRATGLTYAQARIKYDNCVEEQRRLHEAAVHDLQYAERRYQRLSSSTPVSSADA</sequence>
<name>A9HZH7_BORPD</name>
<dbReference type="AlphaFoldDB" id="A9HZH7"/>
<keyword evidence="2" id="KW-1185">Reference proteome</keyword>
<protein>
    <submittedName>
        <fullName evidence="1">Uncharacterized protein</fullName>
    </submittedName>
</protein>
<dbReference type="KEGG" id="bpt:Bpet3604"/>
<dbReference type="EMBL" id="AM902716">
    <property type="protein sequence ID" value="CAP43947.1"/>
    <property type="molecule type" value="Genomic_DNA"/>
</dbReference>
<accession>A9HZH7</accession>
<evidence type="ECO:0000313" key="1">
    <source>
        <dbReference type="EMBL" id="CAP43947.1"/>
    </source>
</evidence>
<evidence type="ECO:0000313" key="2">
    <source>
        <dbReference type="Proteomes" id="UP000001225"/>
    </source>
</evidence>
<reference evidence="1 2" key="1">
    <citation type="journal article" date="2008" name="BMC Genomics">
        <title>The missing link: Bordetella petrii is endowed with both the metabolic versatility of environmental bacteria and virulence traits of pathogenic Bordetellae.</title>
        <authorList>
            <person name="Gross R."/>
            <person name="Guzman C.A."/>
            <person name="Sebaihia M."/>
            <person name="Martins Dos Santos V.A."/>
            <person name="Pieper D.H."/>
            <person name="Koebnik R."/>
            <person name="Lechner M."/>
            <person name="Bartels D."/>
            <person name="Buhrmester J."/>
            <person name="Choudhuri J.V."/>
            <person name="Ebensen T."/>
            <person name="Gaigalat L."/>
            <person name="Herrmann S."/>
            <person name="Khachane A.N."/>
            <person name="Larisch C."/>
            <person name="Link S."/>
            <person name="Linke B."/>
            <person name="Meyer F."/>
            <person name="Mormann S."/>
            <person name="Nakunst D."/>
            <person name="Rueckert C."/>
            <person name="Schneiker-Bekel S."/>
            <person name="Schulze K."/>
            <person name="Vorhoelter F.J."/>
            <person name="Yevsa T."/>
            <person name="Engle J.T."/>
            <person name="Goldman W.E."/>
            <person name="Puehler A."/>
            <person name="Goebel U.B."/>
            <person name="Goesmann A."/>
            <person name="Bloecker H."/>
            <person name="Kaiser O."/>
            <person name="Martinez-Arias R."/>
        </authorList>
    </citation>
    <scope>NUCLEOTIDE SEQUENCE [LARGE SCALE GENOMIC DNA]</scope>
    <source>
        <strain evidence="2">ATCC BAA-461 / DSM 12804 / CCUG 43448 / CIP 107267 / Se-1111R</strain>
    </source>
</reference>